<dbReference type="AlphaFoldDB" id="A0A1L8RKE5"/>
<protein>
    <recommendedName>
        <fullName evidence="4">Phosphoglycerate mutase</fullName>
    </recommendedName>
</protein>
<dbReference type="Pfam" id="PF00300">
    <property type="entry name" value="His_Phos_1"/>
    <property type="match status" value="1"/>
</dbReference>
<evidence type="ECO:0000256" key="1">
    <source>
        <dbReference type="PIRSR" id="PIRSR613078-3"/>
    </source>
</evidence>
<dbReference type="GO" id="GO:0005829">
    <property type="term" value="C:cytosol"/>
    <property type="evidence" value="ECO:0007669"/>
    <property type="project" value="TreeGrafter"/>
</dbReference>
<keyword evidence="3" id="KW-1185">Reference proteome</keyword>
<evidence type="ECO:0000313" key="3">
    <source>
        <dbReference type="Proteomes" id="UP000181884"/>
    </source>
</evidence>
<organism evidence="2 3">
    <name type="scientific">Enterococcus canis</name>
    <dbReference type="NCBI Taxonomy" id="214095"/>
    <lineage>
        <taxon>Bacteria</taxon>
        <taxon>Bacillati</taxon>
        <taxon>Bacillota</taxon>
        <taxon>Bacilli</taxon>
        <taxon>Lactobacillales</taxon>
        <taxon>Enterococcaceae</taxon>
        <taxon>Enterococcus</taxon>
    </lineage>
</organism>
<dbReference type="EMBL" id="JXKH01000001">
    <property type="protein sequence ID" value="OJG20250.1"/>
    <property type="molecule type" value="Genomic_DNA"/>
</dbReference>
<sequence length="136" mass="15869">MTQLERPVTQIIHSPLTRAKETARIVAEAIKLPLIQDERLMEMDFGIYDSQPIPTTAFQLTRPNFTYRFPEGESVLDMAARLYPLLAECRESDETILLVCHNAVMRTIHTYFEDMTNQQYFDFNVPNTGLMQYEFN</sequence>
<feature type="site" description="Transition state stabilizer" evidence="1">
    <location>
        <position position="101"/>
    </location>
</feature>
<comment type="caution">
    <text evidence="2">The sequence shown here is derived from an EMBL/GenBank/DDBJ whole genome shotgun (WGS) entry which is preliminary data.</text>
</comment>
<dbReference type="PANTHER" id="PTHR10606:SF44">
    <property type="entry name" value="6-PHOSPHOFRUCTO 2-KINASE_FRUCTOSE 2,6-BISPHOSPHATASE LONG FORM"/>
    <property type="match status" value="1"/>
</dbReference>
<dbReference type="PANTHER" id="PTHR10606">
    <property type="entry name" value="6-PHOSPHOFRUCTO-2-KINASE/FRUCTOSE-2,6-BISPHOSPHATASE"/>
    <property type="match status" value="1"/>
</dbReference>
<dbReference type="CDD" id="cd07067">
    <property type="entry name" value="HP_PGM_like"/>
    <property type="match status" value="1"/>
</dbReference>
<accession>A0A1L8RKE5</accession>
<evidence type="ECO:0008006" key="4">
    <source>
        <dbReference type="Google" id="ProtNLM"/>
    </source>
</evidence>
<dbReference type="GO" id="GO:0006003">
    <property type="term" value="P:fructose 2,6-bisphosphate metabolic process"/>
    <property type="evidence" value="ECO:0007669"/>
    <property type="project" value="InterPro"/>
</dbReference>
<name>A0A1L8RKE5_9ENTE</name>
<dbReference type="GO" id="GO:0003873">
    <property type="term" value="F:6-phosphofructo-2-kinase activity"/>
    <property type="evidence" value="ECO:0007669"/>
    <property type="project" value="TreeGrafter"/>
</dbReference>
<dbReference type="GO" id="GO:0005524">
    <property type="term" value="F:ATP binding"/>
    <property type="evidence" value="ECO:0007669"/>
    <property type="project" value="InterPro"/>
</dbReference>
<dbReference type="STRING" id="214095.RU97_GL000483"/>
<dbReference type="GO" id="GO:0004331">
    <property type="term" value="F:fructose-2,6-bisphosphate 2-phosphatase activity"/>
    <property type="evidence" value="ECO:0007669"/>
    <property type="project" value="TreeGrafter"/>
</dbReference>
<dbReference type="InterPro" id="IPR013078">
    <property type="entry name" value="His_Pase_superF_clade-1"/>
</dbReference>
<dbReference type="PIRSF" id="PIRSF000709">
    <property type="entry name" value="6PFK_2-Ptase"/>
    <property type="match status" value="1"/>
</dbReference>
<proteinExistence type="predicted"/>
<dbReference type="SUPFAM" id="SSF53254">
    <property type="entry name" value="Phosphoglycerate mutase-like"/>
    <property type="match status" value="1"/>
</dbReference>
<reference evidence="2 3" key="1">
    <citation type="submission" date="2014-12" db="EMBL/GenBank/DDBJ databases">
        <title>Draft genome sequences of 29 type strains of Enterococci.</title>
        <authorList>
            <person name="Zhong Z."/>
            <person name="Sun Z."/>
            <person name="Liu W."/>
            <person name="Zhang W."/>
            <person name="Zhang H."/>
        </authorList>
    </citation>
    <scope>NUCLEOTIDE SEQUENCE [LARGE SCALE GENOMIC DNA]</scope>
    <source>
        <strain evidence="2 3">DSM 17029</strain>
    </source>
</reference>
<gene>
    <name evidence="2" type="ORF">RU97_GL000483</name>
</gene>
<dbReference type="InterPro" id="IPR029033">
    <property type="entry name" value="His_PPase_superfam"/>
</dbReference>
<evidence type="ECO:0000313" key="2">
    <source>
        <dbReference type="EMBL" id="OJG20250.1"/>
    </source>
</evidence>
<dbReference type="Gene3D" id="3.40.50.1240">
    <property type="entry name" value="Phosphoglycerate mutase-like"/>
    <property type="match status" value="1"/>
</dbReference>
<dbReference type="InterPro" id="IPR003094">
    <property type="entry name" value="6Pfruct_kin"/>
</dbReference>
<dbReference type="Proteomes" id="UP000181884">
    <property type="component" value="Unassembled WGS sequence"/>
</dbReference>